<dbReference type="Pfam" id="PF20389">
    <property type="entry name" value="DUF6684"/>
    <property type="match status" value="1"/>
</dbReference>
<evidence type="ECO:0000313" key="4">
    <source>
        <dbReference type="Proteomes" id="UP000000390"/>
    </source>
</evidence>
<keyword evidence="5" id="KW-1185">Reference proteome</keyword>
<feature type="transmembrane region" description="Helical" evidence="1">
    <location>
        <begin position="20"/>
        <end position="38"/>
    </location>
</feature>
<gene>
    <name evidence="2" type="ordered locus">HacjB3_11585</name>
    <name evidence="3" type="ORF">C497_11063</name>
</gene>
<dbReference type="EMBL" id="CP002062">
    <property type="protein sequence ID" value="ADJ15700.1"/>
    <property type="molecule type" value="Genomic_DNA"/>
</dbReference>
<dbReference type="GeneID" id="9420131"/>
<evidence type="ECO:0000313" key="3">
    <source>
        <dbReference type="EMBL" id="ELY36530.1"/>
    </source>
</evidence>
<dbReference type="PATRIC" id="fig|795797.18.peg.2320"/>
<evidence type="ECO:0000256" key="1">
    <source>
        <dbReference type="SAM" id="Phobius"/>
    </source>
</evidence>
<name>D8J5K4_HALJB</name>
<dbReference type="Proteomes" id="UP000000390">
    <property type="component" value="Chromosome"/>
</dbReference>
<dbReference type="eggNOG" id="arCOG06261">
    <property type="taxonomic scope" value="Archaea"/>
</dbReference>
<keyword evidence="1" id="KW-1133">Transmembrane helix</keyword>
<dbReference type="AlphaFoldDB" id="D8J5K4"/>
<dbReference type="InterPro" id="IPR046506">
    <property type="entry name" value="DUF6684"/>
</dbReference>
<reference evidence="2 4" key="1">
    <citation type="journal article" date="2010" name="J. Bacteriol.">
        <title>Complete genome sequence of Halalkalicoccus jeotgali B3(T), an extremely halophilic archaeon.</title>
        <authorList>
            <person name="Roh S.W."/>
            <person name="Nam Y.D."/>
            <person name="Nam S.H."/>
            <person name="Choi S.H."/>
            <person name="Park H.S."/>
            <person name="Bae J.W."/>
        </authorList>
    </citation>
    <scope>NUCLEOTIDE SEQUENCE [LARGE SCALE GENOMIC DNA]</scope>
    <source>
        <strain evidence="2">B3</strain>
        <strain evidence="4">DSM 18796 / CECT 7217 / JCM 14584 / KCTC 4019 / B3</strain>
    </source>
</reference>
<dbReference type="EMBL" id="AOHV01000028">
    <property type="protein sequence ID" value="ELY36530.1"/>
    <property type="molecule type" value="Genomic_DNA"/>
</dbReference>
<evidence type="ECO:0000313" key="2">
    <source>
        <dbReference type="EMBL" id="ADJ15700.1"/>
    </source>
</evidence>
<proteinExistence type="predicted"/>
<dbReference type="Proteomes" id="UP000011645">
    <property type="component" value="Unassembled WGS sequence"/>
</dbReference>
<keyword evidence="1" id="KW-0472">Membrane</keyword>
<dbReference type="RefSeq" id="WP_008416709.1">
    <property type="nucleotide sequence ID" value="NC_014297.1"/>
</dbReference>
<protein>
    <submittedName>
        <fullName evidence="2">Uncharacterized protein</fullName>
    </submittedName>
</protein>
<sequence length="75" mass="8569">MSRLLDDRVFNKETLLDSTVNLVPFAILMFFLVLYVVATPSGWQDGSLMSIYMLTIIISMIWGLLHLTYATAKRI</sequence>
<reference evidence="3 5" key="2">
    <citation type="journal article" date="2014" name="PLoS Genet.">
        <title>Phylogenetically driven sequencing of extremely halophilic archaea reveals strategies for static and dynamic osmo-response.</title>
        <authorList>
            <person name="Becker E.A."/>
            <person name="Seitzer P.M."/>
            <person name="Tritt A."/>
            <person name="Larsen D."/>
            <person name="Krusor M."/>
            <person name="Yao A.I."/>
            <person name="Wu D."/>
            <person name="Madern D."/>
            <person name="Eisen J.A."/>
            <person name="Darling A.E."/>
            <person name="Facciotti M.T."/>
        </authorList>
    </citation>
    <scope>NUCLEOTIDE SEQUENCE [LARGE SCALE GENOMIC DNA]</scope>
    <source>
        <strain evidence="3">B3</strain>
        <strain evidence="5">DSM 18796 / CECT 7217 / JCM 14584 / KCTC 4019 / B3</strain>
    </source>
</reference>
<dbReference type="OrthoDB" id="306958at2157"/>
<organism evidence="2 4">
    <name type="scientific">Halalkalicoccus jeotgali (strain DSM 18796 / CECT 7217 / JCM 14584 / KCTC 4019 / B3)</name>
    <dbReference type="NCBI Taxonomy" id="795797"/>
    <lineage>
        <taxon>Archaea</taxon>
        <taxon>Methanobacteriati</taxon>
        <taxon>Methanobacteriota</taxon>
        <taxon>Stenosarchaea group</taxon>
        <taxon>Halobacteria</taxon>
        <taxon>Halobacteriales</taxon>
        <taxon>Halococcaceae</taxon>
        <taxon>Halalkalicoccus</taxon>
    </lineage>
</organism>
<keyword evidence="1" id="KW-0812">Transmembrane</keyword>
<dbReference type="STRING" id="795797.HacjB3_11585"/>
<feature type="transmembrane region" description="Helical" evidence="1">
    <location>
        <begin position="50"/>
        <end position="72"/>
    </location>
</feature>
<accession>D8J5K4</accession>
<dbReference type="KEGG" id="hje:HacjB3_11585"/>
<evidence type="ECO:0000313" key="5">
    <source>
        <dbReference type="Proteomes" id="UP000011645"/>
    </source>
</evidence>
<dbReference type="HOGENOM" id="CLU_149762_1_0_2"/>